<evidence type="ECO:0000259" key="4">
    <source>
        <dbReference type="Pfam" id="PF02550"/>
    </source>
</evidence>
<dbReference type="PANTHER" id="PTHR43609:SF1">
    <property type="entry name" value="ACETYL-COA HYDROLASE"/>
    <property type="match status" value="1"/>
</dbReference>
<dbReference type="InterPro" id="IPR038460">
    <property type="entry name" value="AcetylCoA_hyd_C_sf"/>
</dbReference>
<dbReference type="PANTHER" id="PTHR43609">
    <property type="entry name" value="ACETYL-COA HYDROLASE"/>
    <property type="match status" value="1"/>
</dbReference>
<dbReference type="AlphaFoldDB" id="A0A518I1I4"/>
<sequence>MDYEGFPVLEADEVAGLIPDGAMVAFSGFTPAGAAKAVPEALARRARQDHSAGLPYALRVLTGASTGRSLDETLAQAEAIRWRAPYQSSRTLRDQINRGDVDFVDMHLSDVPQFTLFGFFGKIDFAVIEASEITADGRVYLTNSIGASPAFLHSAEHVIIELNRGQSRRIAEMSDIVIPKTPPYRPAIDLDHPLQRIGKPYARVDPDKVIGIVETNEPDEATAFTEANDVNKAIARHVAEFFAAEIACGRIPREFLPIQSGVGNVANAVLEAIGEHPDLPDFTMYTEVLQSSAFELMLQGRLKGASTCALVLSPKQMQQLDEQHDFFSSRLVLRPQDISNNPAAVRQLGIISMNTALEVDIFAHVNSTHVCGKRIMNGIGGSGDFTRNAYTSIFMCPSVAKGGSISAIVPMCTHIDHSEHSVQVIVTEQGLADLRGLAPKQRALKIIERCAHPDYRDYLYRYLCDSGASHIQHDLTRCFKLHQNFLQYGSMLHEDGPASEIDRIFSASF</sequence>
<dbReference type="GO" id="GO:0006084">
    <property type="term" value="P:acetyl-CoA metabolic process"/>
    <property type="evidence" value="ECO:0007669"/>
    <property type="project" value="InterPro"/>
</dbReference>
<keyword evidence="6" id="KW-0808">Transferase</keyword>
<feature type="binding site" evidence="3">
    <location>
        <position position="377"/>
    </location>
    <ligand>
        <name>CoA</name>
        <dbReference type="ChEBI" id="CHEBI:57287"/>
    </ligand>
</feature>
<name>A0A518I1I4_9BACT</name>
<feature type="active site" description="5-glutamyl coenzyme A thioester intermediate" evidence="2">
    <location>
        <position position="287"/>
    </location>
</feature>
<dbReference type="InterPro" id="IPR046433">
    <property type="entry name" value="ActCoA_hydro"/>
</dbReference>
<feature type="domain" description="Acetyl-CoA hydrolase/transferase N-terminal" evidence="4">
    <location>
        <begin position="10"/>
        <end position="214"/>
    </location>
</feature>
<evidence type="ECO:0000256" key="3">
    <source>
        <dbReference type="PIRSR" id="PIRSR617821-2"/>
    </source>
</evidence>
<dbReference type="Pfam" id="PF13336">
    <property type="entry name" value="AcetylCoA_hyd_C"/>
    <property type="match status" value="1"/>
</dbReference>
<dbReference type="InterPro" id="IPR003702">
    <property type="entry name" value="ActCoA_hydro_N"/>
</dbReference>
<dbReference type="SUPFAM" id="SSF100950">
    <property type="entry name" value="NagB/RpiA/CoA transferase-like"/>
    <property type="match status" value="2"/>
</dbReference>
<dbReference type="InterPro" id="IPR026888">
    <property type="entry name" value="AcetylCoA_hyd_C"/>
</dbReference>
<evidence type="ECO:0000313" key="7">
    <source>
        <dbReference type="Proteomes" id="UP000319004"/>
    </source>
</evidence>
<protein>
    <submittedName>
        <fullName evidence="6">Propionyl-CoA:succinate CoA transferase</fullName>
        <ecNumber evidence="6">2.8.3.-</ecNumber>
    </submittedName>
</protein>
<proteinExistence type="inferred from homology"/>
<dbReference type="InterPro" id="IPR017821">
    <property type="entry name" value="Succinate_CoA_transferase"/>
</dbReference>
<dbReference type="RefSeq" id="WP_231743919.1">
    <property type="nucleotide sequence ID" value="NZ_CP037423.1"/>
</dbReference>
<evidence type="ECO:0000256" key="2">
    <source>
        <dbReference type="PIRSR" id="PIRSR617821-1"/>
    </source>
</evidence>
<reference evidence="6 7" key="1">
    <citation type="submission" date="2019-03" db="EMBL/GenBank/DDBJ databases">
        <title>Deep-cultivation of Planctomycetes and their phenomic and genomic characterization uncovers novel biology.</title>
        <authorList>
            <person name="Wiegand S."/>
            <person name="Jogler M."/>
            <person name="Boedeker C."/>
            <person name="Pinto D."/>
            <person name="Vollmers J."/>
            <person name="Rivas-Marin E."/>
            <person name="Kohn T."/>
            <person name="Peeters S.H."/>
            <person name="Heuer A."/>
            <person name="Rast P."/>
            <person name="Oberbeckmann S."/>
            <person name="Bunk B."/>
            <person name="Jeske O."/>
            <person name="Meyerdierks A."/>
            <person name="Storesund J.E."/>
            <person name="Kallscheuer N."/>
            <person name="Luecker S."/>
            <person name="Lage O.M."/>
            <person name="Pohl T."/>
            <person name="Merkel B.J."/>
            <person name="Hornburger P."/>
            <person name="Mueller R.-W."/>
            <person name="Bruemmer F."/>
            <person name="Labrenz M."/>
            <person name="Spormann A.M."/>
            <person name="Op den Camp H."/>
            <person name="Overmann J."/>
            <person name="Amann R."/>
            <person name="Jetten M.S.M."/>
            <person name="Mascher T."/>
            <person name="Medema M.H."/>
            <person name="Devos D.P."/>
            <person name="Kaster A.-K."/>
            <person name="Ovreas L."/>
            <person name="Rohde M."/>
            <person name="Galperin M.Y."/>
            <person name="Jogler C."/>
        </authorList>
    </citation>
    <scope>NUCLEOTIDE SEQUENCE [LARGE SCALE GENOMIC DNA]</scope>
    <source>
        <strain evidence="6 7">Enr13</strain>
    </source>
</reference>
<dbReference type="EC" id="2.8.3.-" evidence="6"/>
<feature type="domain" description="Acetyl-CoA hydrolase/transferase C-terminal" evidence="5">
    <location>
        <begin position="328"/>
        <end position="462"/>
    </location>
</feature>
<comment type="similarity">
    <text evidence="1">Belongs to the acetyl-CoA hydrolase/transferase family.</text>
</comment>
<dbReference type="FunFam" id="3.40.1080.20:FF:000001">
    <property type="entry name" value="Acetyl-CoA hydrolase Ach1"/>
    <property type="match status" value="1"/>
</dbReference>
<dbReference type="EMBL" id="CP037423">
    <property type="protein sequence ID" value="QDV46980.1"/>
    <property type="molecule type" value="Genomic_DNA"/>
</dbReference>
<dbReference type="GO" id="GO:0003986">
    <property type="term" value="F:acetyl-CoA hydrolase activity"/>
    <property type="evidence" value="ECO:0007669"/>
    <property type="project" value="TreeGrafter"/>
</dbReference>
<evidence type="ECO:0000313" key="6">
    <source>
        <dbReference type="EMBL" id="QDV46980.1"/>
    </source>
</evidence>
<dbReference type="InterPro" id="IPR037171">
    <property type="entry name" value="NagB/RpiA_transferase-like"/>
</dbReference>
<dbReference type="Proteomes" id="UP000319004">
    <property type="component" value="Chromosome"/>
</dbReference>
<gene>
    <name evidence="6" type="primary">scpC</name>
    <name evidence="6" type="ORF">Enr13x_68890</name>
</gene>
<accession>A0A518I1I4</accession>
<evidence type="ECO:0000256" key="1">
    <source>
        <dbReference type="ARBA" id="ARBA00009632"/>
    </source>
</evidence>
<feature type="binding site" evidence="3">
    <location>
        <position position="381"/>
    </location>
    <ligand>
        <name>CoA</name>
        <dbReference type="ChEBI" id="CHEBI:57287"/>
    </ligand>
</feature>
<evidence type="ECO:0000259" key="5">
    <source>
        <dbReference type="Pfam" id="PF13336"/>
    </source>
</evidence>
<dbReference type="GO" id="GO:0008775">
    <property type="term" value="F:acetate CoA-transferase activity"/>
    <property type="evidence" value="ECO:0007669"/>
    <property type="project" value="InterPro"/>
</dbReference>
<feature type="binding site" evidence="3">
    <location>
        <begin position="261"/>
        <end position="265"/>
    </location>
    <ligand>
        <name>CoA</name>
        <dbReference type="ChEBI" id="CHEBI:57287"/>
    </ligand>
</feature>
<dbReference type="GO" id="GO:0006083">
    <property type="term" value="P:acetate metabolic process"/>
    <property type="evidence" value="ECO:0007669"/>
    <property type="project" value="InterPro"/>
</dbReference>
<dbReference type="KEGG" id="snep:Enr13x_68890"/>
<dbReference type="Gene3D" id="3.40.1080.10">
    <property type="entry name" value="Glutaconate Coenzyme A-transferase"/>
    <property type="match status" value="1"/>
</dbReference>
<feature type="binding site" evidence="3">
    <location>
        <position position="401"/>
    </location>
    <ligand>
        <name>CoA</name>
        <dbReference type="ChEBI" id="CHEBI:57287"/>
    </ligand>
</feature>
<dbReference type="NCBIfam" id="TIGR03458">
    <property type="entry name" value="YgfH_subfam"/>
    <property type="match status" value="1"/>
</dbReference>
<dbReference type="Gene3D" id="3.30.750.70">
    <property type="entry name" value="4-hydroxybutyrate coenzyme like domains"/>
    <property type="match status" value="1"/>
</dbReference>
<organism evidence="6 7">
    <name type="scientific">Stieleria neptunia</name>
    <dbReference type="NCBI Taxonomy" id="2527979"/>
    <lineage>
        <taxon>Bacteria</taxon>
        <taxon>Pseudomonadati</taxon>
        <taxon>Planctomycetota</taxon>
        <taxon>Planctomycetia</taxon>
        <taxon>Pirellulales</taxon>
        <taxon>Pirellulaceae</taxon>
        <taxon>Stieleria</taxon>
    </lineage>
</organism>
<keyword evidence="7" id="KW-1185">Reference proteome</keyword>
<dbReference type="Pfam" id="PF02550">
    <property type="entry name" value="AcetylCoA_hydro"/>
    <property type="match status" value="1"/>
</dbReference>
<dbReference type="Gene3D" id="3.40.1080.20">
    <property type="entry name" value="Acetyl-CoA hydrolase/transferase C-terminal domain"/>
    <property type="match status" value="1"/>
</dbReference>